<evidence type="ECO:0008006" key="3">
    <source>
        <dbReference type="Google" id="ProtNLM"/>
    </source>
</evidence>
<dbReference type="PANTHER" id="PTHR15666">
    <property type="entry name" value="COMM DOMAIN CONTAINING PROTEIN 5"/>
    <property type="match status" value="1"/>
</dbReference>
<protein>
    <recommendedName>
        <fullName evidence="3">COMM domain-containing protein</fullName>
    </recommendedName>
</protein>
<dbReference type="PANTHER" id="PTHR15666:SF1">
    <property type="entry name" value="COMM DOMAIN-CONTAINING PROTEIN 5"/>
    <property type="match status" value="1"/>
</dbReference>
<sequence>METFVAAAREWHALLRDVGEAFVALNLDAAMQLAVALLCQDDAEAARAAGGVSSAEQRDVAALSLILRPLLETATREHMTFLLPAAAKKEPHEVTQSFSLKTGLAQQQAIVQSLPEAFAPQFRQLLETHWNALNEAAERATLSLPRVQQLHYNVAKDGDGGRRVLVRLQTSDGQTRRIHVPVKQFHQLRHSAASVLQEMNQVEAHPMMRLAYMEQSRRTEAAVPATSGVTSNSVP</sequence>
<dbReference type="InterPro" id="IPR037357">
    <property type="entry name" value="COMMD5"/>
</dbReference>
<evidence type="ECO:0000313" key="2">
    <source>
        <dbReference type="Proteomes" id="UP000694044"/>
    </source>
</evidence>
<keyword evidence="2" id="KW-1185">Reference proteome</keyword>
<dbReference type="GO" id="GO:0005634">
    <property type="term" value="C:nucleus"/>
    <property type="evidence" value="ECO:0007669"/>
    <property type="project" value="TreeGrafter"/>
</dbReference>
<gene>
    <name evidence="1" type="ORF">PHYPSEUDO_000800</name>
</gene>
<dbReference type="Proteomes" id="UP000694044">
    <property type="component" value="Unassembled WGS sequence"/>
</dbReference>
<comment type="caution">
    <text evidence="1">The sequence shown here is derived from an EMBL/GenBank/DDBJ whole genome shotgun (WGS) entry which is preliminary data.</text>
</comment>
<name>A0A8T1WE46_9STRA</name>
<accession>A0A8T1WE46</accession>
<dbReference type="AlphaFoldDB" id="A0A8T1WE46"/>
<evidence type="ECO:0000313" key="1">
    <source>
        <dbReference type="EMBL" id="KAG7392392.1"/>
    </source>
</evidence>
<dbReference type="OrthoDB" id="203754at2759"/>
<proteinExistence type="predicted"/>
<dbReference type="EMBL" id="JAGDFM010000011">
    <property type="protein sequence ID" value="KAG7392392.1"/>
    <property type="molecule type" value="Genomic_DNA"/>
</dbReference>
<reference evidence="1" key="1">
    <citation type="submission" date="2021-02" db="EMBL/GenBank/DDBJ databases">
        <authorList>
            <person name="Palmer J.M."/>
        </authorList>
    </citation>
    <scope>NUCLEOTIDE SEQUENCE</scope>
    <source>
        <strain evidence="1">SCRP734</strain>
    </source>
</reference>
<organism evidence="1 2">
    <name type="scientific">Phytophthora pseudosyringae</name>
    <dbReference type="NCBI Taxonomy" id="221518"/>
    <lineage>
        <taxon>Eukaryota</taxon>
        <taxon>Sar</taxon>
        <taxon>Stramenopiles</taxon>
        <taxon>Oomycota</taxon>
        <taxon>Peronosporomycetes</taxon>
        <taxon>Peronosporales</taxon>
        <taxon>Peronosporaceae</taxon>
        <taxon>Phytophthora</taxon>
    </lineage>
</organism>